<keyword evidence="2" id="KW-1185">Reference proteome</keyword>
<evidence type="ECO:0000313" key="2">
    <source>
        <dbReference type="Proteomes" id="UP001497482"/>
    </source>
</evidence>
<gene>
    <name evidence="1" type="ORF">KC01_LOCUS28013</name>
</gene>
<accession>A0AAV2LJL7</accession>
<name>A0AAV2LJL7_KNICA</name>
<protein>
    <submittedName>
        <fullName evidence="1">Uncharacterized protein</fullName>
    </submittedName>
</protein>
<sequence>MDSIQAVARQRNSATLFKKSSALFSLPSFPWLQHGGQRISATADKKVPRAIVFGLSLDSHSKPFCEVQPHAQTQKACEWEGLVAARRQEALVNHDRGSNPGFPEDNSPFVRHHTWTDYTDERLFQAIAEASHPILSC</sequence>
<dbReference type="Proteomes" id="UP001497482">
    <property type="component" value="Chromosome 23"/>
</dbReference>
<dbReference type="AlphaFoldDB" id="A0AAV2LJL7"/>
<evidence type="ECO:0000313" key="1">
    <source>
        <dbReference type="EMBL" id="CAL1599814.1"/>
    </source>
</evidence>
<reference evidence="1 2" key="1">
    <citation type="submission" date="2024-04" db="EMBL/GenBank/DDBJ databases">
        <authorList>
            <person name="Waldvogel A.-M."/>
            <person name="Schoenle A."/>
        </authorList>
    </citation>
    <scope>NUCLEOTIDE SEQUENCE [LARGE SCALE GENOMIC DNA]</scope>
</reference>
<proteinExistence type="predicted"/>
<dbReference type="EMBL" id="OZ035845">
    <property type="protein sequence ID" value="CAL1599814.1"/>
    <property type="molecule type" value="Genomic_DNA"/>
</dbReference>
<organism evidence="1 2">
    <name type="scientific">Knipowitschia caucasica</name>
    <name type="common">Caucasian dwarf goby</name>
    <name type="synonym">Pomatoschistus caucasicus</name>
    <dbReference type="NCBI Taxonomy" id="637954"/>
    <lineage>
        <taxon>Eukaryota</taxon>
        <taxon>Metazoa</taxon>
        <taxon>Chordata</taxon>
        <taxon>Craniata</taxon>
        <taxon>Vertebrata</taxon>
        <taxon>Euteleostomi</taxon>
        <taxon>Actinopterygii</taxon>
        <taxon>Neopterygii</taxon>
        <taxon>Teleostei</taxon>
        <taxon>Neoteleostei</taxon>
        <taxon>Acanthomorphata</taxon>
        <taxon>Gobiaria</taxon>
        <taxon>Gobiiformes</taxon>
        <taxon>Gobioidei</taxon>
        <taxon>Gobiidae</taxon>
        <taxon>Gobiinae</taxon>
        <taxon>Knipowitschia</taxon>
    </lineage>
</organism>